<name>A0A644VPA4_9ZZZZ</name>
<gene>
    <name evidence="2" type="ORF">SDC9_39154</name>
</gene>
<feature type="compositionally biased region" description="Basic and acidic residues" evidence="1">
    <location>
        <begin position="1"/>
        <end position="26"/>
    </location>
</feature>
<feature type="compositionally biased region" description="Basic and acidic residues" evidence="1">
    <location>
        <begin position="61"/>
        <end position="78"/>
    </location>
</feature>
<reference evidence="2" key="1">
    <citation type="submission" date="2019-08" db="EMBL/GenBank/DDBJ databases">
        <authorList>
            <person name="Kucharzyk K."/>
            <person name="Murdoch R.W."/>
            <person name="Higgins S."/>
            <person name="Loffler F."/>
        </authorList>
    </citation>
    <scope>NUCLEOTIDE SEQUENCE</scope>
</reference>
<protein>
    <submittedName>
        <fullName evidence="2">Uncharacterized protein</fullName>
    </submittedName>
</protein>
<dbReference type="EMBL" id="VSSQ01000378">
    <property type="protein sequence ID" value="MPL93030.1"/>
    <property type="molecule type" value="Genomic_DNA"/>
</dbReference>
<evidence type="ECO:0000256" key="1">
    <source>
        <dbReference type="SAM" id="MobiDB-lite"/>
    </source>
</evidence>
<sequence>MARAAREGSDFVRDRVRQRADARDLDLADIAVAHPQGRIAPRAHPARRARDDHVTRKQRQDRRTIGDQPRDRGDEQRHIGVLHHLPVQPRLQMQRRGIGDLVRGHHPGPEGAGAGKSLARHELMRVLLPVAHRGVVVAGIARDVIERLGLGDAPARLADDHRKLALVVELVAFERLHQRRAMADLAAGIAREEHRVRRLLAAGFLNVVVIVQTDADDLVGVRDHRVMGDGVEGIIGRLRGQRLGRGQIARGEEVAQRRRGEAAAEIDDAGLGDKAIARAAVFGEGTKFHGSDHLRFGKGDRVRQDRGDQRRKRLGGIGAAKRVAVGAQHRGTGAKPRKMLGGVAGLGRDQADAGRQGKAAGQIGLGHHHPLVTEDLVHPPPVGKPRLTEEPPGLRPDAKPRTDRRRDAFHPRRAVGRGQCRAQRRLGARGVDEAAKPHRGLDIFAGIGLALALVGIKQRLGRRARHLALTQKRELPVEVRDITGARAHPLPHEGRRLVAGIARQQQPPLAPVLGDERVEDVDRGALEHRLVGSEPVGEQFPHPLGAGDLGAVLARLHGDLPPPPHPRAAHIGRRPVGHAILDRVVAQLGLVGVQDYIDDQPAFVEAVILHPALDIAAHERTRPVTADDIFRRDMFDLAARHVLEADLDPLALILDEEGLAAGADGDARTRRHVLAQDPFQIGLVEAVIRTPALRPFALRPRPVEQQIALGRDEAHARVQRRERLDLLGDADPLEDPHHLGIEMHRARQVIGGALAFEHQNAQPALRQQMGERGARRPVTDDGNVIVLHQPLPCLASSP</sequence>
<dbReference type="AlphaFoldDB" id="A0A644VPA4"/>
<accession>A0A644VPA4</accession>
<feature type="region of interest" description="Disordered" evidence="1">
    <location>
        <begin position="1"/>
        <end position="78"/>
    </location>
</feature>
<comment type="caution">
    <text evidence="2">The sequence shown here is derived from an EMBL/GenBank/DDBJ whole genome shotgun (WGS) entry which is preliminary data.</text>
</comment>
<evidence type="ECO:0000313" key="2">
    <source>
        <dbReference type="EMBL" id="MPL93030.1"/>
    </source>
</evidence>
<feature type="region of interest" description="Disordered" evidence="1">
    <location>
        <begin position="323"/>
        <end position="421"/>
    </location>
</feature>
<proteinExistence type="predicted"/>
<organism evidence="2">
    <name type="scientific">bioreactor metagenome</name>
    <dbReference type="NCBI Taxonomy" id="1076179"/>
    <lineage>
        <taxon>unclassified sequences</taxon>
        <taxon>metagenomes</taxon>
        <taxon>ecological metagenomes</taxon>
    </lineage>
</organism>
<feature type="compositionally biased region" description="Basic and acidic residues" evidence="1">
    <location>
        <begin position="396"/>
        <end position="410"/>
    </location>
</feature>